<keyword evidence="1" id="KW-1133">Transmembrane helix</keyword>
<accession>A0ABY6HUL5</accession>
<protein>
    <submittedName>
        <fullName evidence="2">Uncharacterized protein</fullName>
    </submittedName>
</protein>
<keyword evidence="3" id="KW-1185">Reference proteome</keyword>
<evidence type="ECO:0000313" key="2">
    <source>
        <dbReference type="EMBL" id="UYP47222.1"/>
    </source>
</evidence>
<dbReference type="Proteomes" id="UP001208689">
    <property type="component" value="Chromosome"/>
</dbReference>
<organism evidence="2 3">
    <name type="scientific">Candidatus Lokiarchaeum ossiferum</name>
    <dbReference type="NCBI Taxonomy" id="2951803"/>
    <lineage>
        <taxon>Archaea</taxon>
        <taxon>Promethearchaeati</taxon>
        <taxon>Promethearchaeota</taxon>
        <taxon>Promethearchaeia</taxon>
        <taxon>Promethearchaeales</taxon>
        <taxon>Promethearchaeaceae</taxon>
        <taxon>Candidatus Lokiarchaeum</taxon>
    </lineage>
</organism>
<name>A0ABY6HUL5_9ARCH</name>
<reference evidence="2" key="1">
    <citation type="submission" date="2022-09" db="EMBL/GenBank/DDBJ databases">
        <title>Actin cytoskeleton and complex cell architecture in an #Asgard archaeon.</title>
        <authorList>
            <person name="Ponce Toledo R.I."/>
            <person name="Schleper C."/>
            <person name="Rodrigues Oliveira T."/>
            <person name="Wollweber F."/>
            <person name="Xu J."/>
            <person name="Rittmann S."/>
            <person name="Klingl A."/>
            <person name="Pilhofer M."/>
        </authorList>
    </citation>
    <scope>NUCLEOTIDE SEQUENCE</scope>
    <source>
        <strain evidence="2">B-35</strain>
    </source>
</reference>
<dbReference type="EMBL" id="CP104013">
    <property type="protein sequence ID" value="UYP47222.1"/>
    <property type="molecule type" value="Genomic_DNA"/>
</dbReference>
<evidence type="ECO:0000313" key="3">
    <source>
        <dbReference type="Proteomes" id="UP001208689"/>
    </source>
</evidence>
<gene>
    <name evidence="2" type="ORF">NEF87_003507</name>
</gene>
<evidence type="ECO:0000256" key="1">
    <source>
        <dbReference type="SAM" id="Phobius"/>
    </source>
</evidence>
<keyword evidence="1" id="KW-0472">Membrane</keyword>
<feature type="transmembrane region" description="Helical" evidence="1">
    <location>
        <begin position="179"/>
        <end position="203"/>
    </location>
</feature>
<sequence>MNAFSLQVDPHLKENFGLNSYKNIGCMKFKIKDPELNKQVMARSKFSNVLSYKKIKRLAKVESENLCYLCENFGLDLCPFSKSQIESKLLEDQHQKTKCSICGNRPKNFHDLLFYTKHPDLICFTCYRAMEKGVLFQYLKQKLRITTSGMLSAPISSLIIIYIVFGGKIPFLDMIKPNWLYLTVFILISFLIGFSPFILIPIYKKRKLLRIESAAEKYSYQEQDLTEYSYDKIIKILFTPEIKPRSE</sequence>
<keyword evidence="1" id="KW-0812">Transmembrane</keyword>
<feature type="transmembrane region" description="Helical" evidence="1">
    <location>
        <begin position="149"/>
        <end position="167"/>
    </location>
</feature>
<proteinExistence type="predicted"/>